<keyword evidence="1" id="KW-1133">Transmembrane helix</keyword>
<organism evidence="2 3">
    <name type="scientific">Acinetobacter modestus</name>
    <dbReference type="NCBI Taxonomy" id="1776740"/>
    <lineage>
        <taxon>Bacteria</taxon>
        <taxon>Pseudomonadati</taxon>
        <taxon>Pseudomonadota</taxon>
        <taxon>Gammaproteobacteria</taxon>
        <taxon>Moraxellales</taxon>
        <taxon>Moraxellaceae</taxon>
        <taxon>Acinetobacter</taxon>
    </lineage>
</organism>
<dbReference type="STRING" id="1217705.F900_02155"/>
<dbReference type="HOGENOM" id="CLU_100478_0_0_6"/>
<protein>
    <submittedName>
        <fullName evidence="2">Uncharacterized protein</fullName>
    </submittedName>
</protein>
<evidence type="ECO:0000313" key="2">
    <source>
        <dbReference type="EMBL" id="ENX00484.1"/>
    </source>
</evidence>
<feature type="transmembrane region" description="Helical" evidence="1">
    <location>
        <begin position="9"/>
        <end position="31"/>
    </location>
</feature>
<dbReference type="AlphaFoldDB" id="N9LW67"/>
<keyword evidence="1" id="KW-0472">Membrane</keyword>
<accession>N9LW67</accession>
<reference evidence="2 3" key="1">
    <citation type="submission" date="2013-02" db="EMBL/GenBank/DDBJ databases">
        <title>The Genome Sequence of Acinetobacter sp. ANC 3862.</title>
        <authorList>
            <consortium name="The Broad Institute Genome Sequencing Platform"/>
            <consortium name="The Broad Institute Genome Sequencing Center for Infectious Disease"/>
            <person name="Cerqueira G."/>
            <person name="Feldgarden M."/>
            <person name="Courvalin P."/>
            <person name="Perichon B."/>
            <person name="Grillot-Courvalin C."/>
            <person name="Clermont D."/>
            <person name="Rocha E."/>
            <person name="Yoon E.-J."/>
            <person name="Nemec A."/>
            <person name="Walker B."/>
            <person name="Young S.K."/>
            <person name="Zeng Q."/>
            <person name="Gargeya S."/>
            <person name="Fitzgerald M."/>
            <person name="Haas B."/>
            <person name="Abouelleil A."/>
            <person name="Alvarado L."/>
            <person name="Arachchi H.M."/>
            <person name="Berlin A.M."/>
            <person name="Chapman S.B."/>
            <person name="Dewar J."/>
            <person name="Goldberg J."/>
            <person name="Griggs A."/>
            <person name="Gujja S."/>
            <person name="Hansen M."/>
            <person name="Howarth C."/>
            <person name="Imamovic A."/>
            <person name="Larimer J."/>
            <person name="McCowan C."/>
            <person name="Murphy C."/>
            <person name="Neiman D."/>
            <person name="Pearson M."/>
            <person name="Priest M."/>
            <person name="Roberts A."/>
            <person name="Saif S."/>
            <person name="Shea T."/>
            <person name="Sisk P."/>
            <person name="Sykes S."/>
            <person name="Wortman J."/>
            <person name="Nusbaum C."/>
            <person name="Birren B."/>
        </authorList>
    </citation>
    <scope>NUCLEOTIDE SEQUENCE [LARGE SCALE GENOMIC DNA]</scope>
    <source>
        <strain evidence="2 3">ANC 3862</strain>
    </source>
</reference>
<name>N9LW67_9GAMM</name>
<dbReference type="Proteomes" id="UP000013248">
    <property type="component" value="Unassembled WGS sequence"/>
</dbReference>
<dbReference type="eggNOG" id="ENOG50323KQ">
    <property type="taxonomic scope" value="Bacteria"/>
</dbReference>
<gene>
    <name evidence="2" type="ORF">F900_02155</name>
</gene>
<sequence length="248" mass="27618">MPLLQLKRLFAVFALIVVANLCGVYIAMWVFKHFNIYIPLKNQDVAIDLQEPLQVSVKVKDALNVDVNGRVDAKIPIDEQLNVPLTQTLTPRVYFDNLVPISTTIPVKETIKVNQSLLIDTKVQVKILGQDVTLPLKGSIPLNLDVPIDIQVPLQQKVHLKFDAPVRTVLKENLNIPLKAQLNANIPIQGKLNVPITSELNASVDVKNTLPVKIAKGELKIPLSTMRLNRIEDQHVVVPNTQQPIKGE</sequence>
<keyword evidence="1" id="KW-0812">Transmembrane</keyword>
<proteinExistence type="predicted"/>
<comment type="caution">
    <text evidence="2">The sequence shown here is derived from an EMBL/GenBank/DDBJ whole genome shotgun (WGS) entry which is preliminary data.</text>
</comment>
<dbReference type="PATRIC" id="fig|1217705.3.peg.2093"/>
<evidence type="ECO:0000256" key="1">
    <source>
        <dbReference type="SAM" id="Phobius"/>
    </source>
</evidence>
<evidence type="ECO:0000313" key="3">
    <source>
        <dbReference type="Proteomes" id="UP000013248"/>
    </source>
</evidence>
<dbReference type="EMBL" id="APRP01000022">
    <property type="protein sequence ID" value="ENX00484.1"/>
    <property type="molecule type" value="Genomic_DNA"/>
</dbReference>